<evidence type="ECO:0000313" key="2">
    <source>
        <dbReference type="EMBL" id="PEN14628.1"/>
    </source>
</evidence>
<comment type="caution">
    <text evidence="2">The sequence shown here is derived from an EMBL/GenBank/DDBJ whole genome shotgun (WGS) entry which is preliminary data.</text>
</comment>
<protein>
    <submittedName>
        <fullName evidence="2">Uncharacterized protein</fullName>
    </submittedName>
</protein>
<organism evidence="2 3">
    <name type="scientific">Longibacter salinarum</name>
    <dbReference type="NCBI Taxonomy" id="1850348"/>
    <lineage>
        <taxon>Bacteria</taxon>
        <taxon>Pseudomonadati</taxon>
        <taxon>Rhodothermota</taxon>
        <taxon>Rhodothermia</taxon>
        <taxon>Rhodothermales</taxon>
        <taxon>Salisaetaceae</taxon>
        <taxon>Longibacter</taxon>
    </lineage>
</organism>
<keyword evidence="3" id="KW-1185">Reference proteome</keyword>
<feature type="region of interest" description="Disordered" evidence="1">
    <location>
        <begin position="51"/>
        <end position="79"/>
    </location>
</feature>
<sequence length="91" mass="9723">MRGETAVGQKAKWGEGPDNGVRGVNGYRCHRSDIRTEKVPMIRLNCNAAQSRSSTTISSFEHSLDEGADSPPSGAKEALPCACEDPTFANV</sequence>
<feature type="compositionally biased region" description="Polar residues" evidence="1">
    <location>
        <begin position="51"/>
        <end position="61"/>
    </location>
</feature>
<feature type="region of interest" description="Disordered" evidence="1">
    <location>
        <begin position="1"/>
        <end position="26"/>
    </location>
</feature>
<dbReference type="EMBL" id="PDEQ01000002">
    <property type="protein sequence ID" value="PEN14628.1"/>
    <property type="molecule type" value="Genomic_DNA"/>
</dbReference>
<evidence type="ECO:0000256" key="1">
    <source>
        <dbReference type="SAM" id="MobiDB-lite"/>
    </source>
</evidence>
<dbReference type="AlphaFoldDB" id="A0A2A8D1V8"/>
<evidence type="ECO:0000313" key="3">
    <source>
        <dbReference type="Proteomes" id="UP000220102"/>
    </source>
</evidence>
<gene>
    <name evidence="2" type="ORF">CRI94_06295</name>
</gene>
<accession>A0A2A8D1V8</accession>
<name>A0A2A8D1V8_9BACT</name>
<reference evidence="2 3" key="1">
    <citation type="submission" date="2017-10" db="EMBL/GenBank/DDBJ databases">
        <title>Draft genome of Longibacter Salinarum.</title>
        <authorList>
            <person name="Goh K.M."/>
            <person name="Shamsir M.S."/>
            <person name="Lim S.W."/>
        </authorList>
    </citation>
    <scope>NUCLEOTIDE SEQUENCE [LARGE SCALE GENOMIC DNA]</scope>
    <source>
        <strain evidence="2 3">KCTC 52045</strain>
    </source>
</reference>
<proteinExistence type="predicted"/>
<dbReference type="Proteomes" id="UP000220102">
    <property type="component" value="Unassembled WGS sequence"/>
</dbReference>